<evidence type="ECO:0000313" key="3">
    <source>
        <dbReference type="Proteomes" id="UP001556636"/>
    </source>
</evidence>
<name>A0ABV3RZU6_9GAMM</name>
<dbReference type="Gene3D" id="3.40.50.2000">
    <property type="entry name" value="Glycogen Phosphorylase B"/>
    <property type="match status" value="1"/>
</dbReference>
<comment type="caution">
    <text evidence="2">The sequence shown here is derived from an EMBL/GenBank/DDBJ whole genome shotgun (WGS) entry which is preliminary data.</text>
</comment>
<evidence type="ECO:0000259" key="1">
    <source>
        <dbReference type="Pfam" id="PF22059"/>
    </source>
</evidence>
<proteinExistence type="predicted"/>
<dbReference type="Pfam" id="PF22059">
    <property type="entry name" value="GumK_N"/>
    <property type="match status" value="1"/>
</dbReference>
<protein>
    <recommendedName>
        <fullName evidence="1">Glucuronosyltransferase GumK N-terminal domain-containing protein</fullName>
    </recommendedName>
</protein>
<accession>A0ABV3RZU6</accession>
<keyword evidence="3" id="KW-1185">Reference proteome</keyword>
<dbReference type="Gene3D" id="3.40.50.11010">
    <property type="match status" value="1"/>
</dbReference>
<gene>
    <name evidence="2" type="ORF">V6X51_09785</name>
</gene>
<evidence type="ECO:0000313" key="2">
    <source>
        <dbReference type="EMBL" id="MEX0373715.1"/>
    </source>
</evidence>
<dbReference type="InterPro" id="IPR054299">
    <property type="entry name" value="GumK_N"/>
</dbReference>
<dbReference type="EMBL" id="JBAKFG010000006">
    <property type="protein sequence ID" value="MEX0373715.1"/>
    <property type="molecule type" value="Genomic_DNA"/>
</dbReference>
<organism evidence="2 3">
    <name type="scientific">Spiribacter roseus</name>
    <dbReference type="NCBI Taxonomy" id="1855875"/>
    <lineage>
        <taxon>Bacteria</taxon>
        <taxon>Pseudomonadati</taxon>
        <taxon>Pseudomonadota</taxon>
        <taxon>Gammaproteobacteria</taxon>
        <taxon>Chromatiales</taxon>
        <taxon>Ectothiorhodospiraceae</taxon>
        <taxon>Spiribacter</taxon>
    </lineage>
</organism>
<feature type="domain" description="Glucuronosyltransferase GumK N-terminal" evidence="1">
    <location>
        <begin position="2"/>
        <end position="126"/>
    </location>
</feature>
<dbReference type="Proteomes" id="UP001556636">
    <property type="component" value="Unassembled WGS sequence"/>
</dbReference>
<dbReference type="SUPFAM" id="SSF53756">
    <property type="entry name" value="UDP-Glycosyltransferase/glycogen phosphorylase"/>
    <property type="match status" value="1"/>
</dbReference>
<sequence>MAGFTELARQAAANGDEVHFITTGVHPLAGVVNSTQIPRWKYWVLFFARDRRKPAFKIKQSMILRPVLKAKWQSKLRAKLKSYLSNVQFEHDVRVIFESTDAVGVLPEIRKQYPSFRYIYRPSDPFFYKLPGSDMESLERDVLTFFDAIFPVNAKHKRKFEELLKSSSKEIIIRLLGNGVHRALLREARIPSAEHRKTVAYVGNAPIDRLLVRRCATALPDVDFHIVCPKYKKKKELENLIYVGGLPHDKAMRYTVGCDVFFTPYDIEKDWLRDVSGKFFQAFLAEKPIVAVGVQGDDYDGLDFCRDGSDFVYKLALAVDQAPRKVKHRQAAGVLDWSQVFRNFEEYMQLLKS</sequence>
<reference evidence="2 3" key="1">
    <citation type="submission" date="2024-02" db="EMBL/GenBank/DDBJ databases">
        <title>New especies of Spiribacter isolated from saline water.</title>
        <authorList>
            <person name="Leon M.J."/>
            <person name="De La Haba R."/>
            <person name="Sanchez-Porro C."/>
            <person name="Ventosa A."/>
        </authorList>
    </citation>
    <scope>NUCLEOTIDE SEQUENCE [LARGE SCALE GENOMIC DNA]</scope>
    <source>
        <strain evidence="3">ag22IC6-196</strain>
    </source>
</reference>